<dbReference type="EMBL" id="CAJOBO010001091">
    <property type="protein sequence ID" value="CAF4336473.1"/>
    <property type="molecule type" value="Genomic_DNA"/>
</dbReference>
<dbReference type="EMBL" id="CAJOBQ010000258">
    <property type="protein sequence ID" value="CAF4309558.1"/>
    <property type="molecule type" value="Genomic_DNA"/>
</dbReference>
<dbReference type="EMBL" id="CAJOBS010000089">
    <property type="protein sequence ID" value="CAF4492355.1"/>
    <property type="molecule type" value="Genomic_DNA"/>
</dbReference>
<dbReference type="InterPro" id="IPR042401">
    <property type="entry name" value="SPMAP2-like"/>
</dbReference>
<sequence length="134" mass="15241">MALDSSSLNSFKTNERDCYQCERSPYSFVTPAALIYHATDRIKSLARPKIRKDTTIREGFSRYISDPTYSGVSKAAVRAQCSSHLSDLALPLKRHQSFTYELPIPRPVSRAALRYEATERVHELAVPKKRHSAR</sequence>
<dbReference type="Proteomes" id="UP000663838">
    <property type="component" value="Unassembled WGS sequence"/>
</dbReference>
<accession>A0A817KT02</accession>
<protein>
    <submittedName>
        <fullName evidence="2">Uncharacterized protein</fullName>
    </submittedName>
</protein>
<dbReference type="Proteomes" id="UP000663869">
    <property type="component" value="Unassembled WGS sequence"/>
</dbReference>
<name>A0A817KT02_9BILA</name>
<dbReference type="EMBL" id="CAJOBP010000022">
    <property type="protein sequence ID" value="CAF4103562.1"/>
    <property type="molecule type" value="Genomic_DNA"/>
</dbReference>
<dbReference type="InterPro" id="IPR006623">
    <property type="entry name" value="THEG"/>
</dbReference>
<evidence type="ECO:0000313" key="11">
    <source>
        <dbReference type="EMBL" id="CAF4492355.1"/>
    </source>
</evidence>
<dbReference type="Proteomes" id="UP000663825">
    <property type="component" value="Unassembled WGS sequence"/>
</dbReference>
<evidence type="ECO:0000313" key="10">
    <source>
        <dbReference type="EMBL" id="CAF4444308.1"/>
    </source>
</evidence>
<dbReference type="Proteomes" id="UP000663872">
    <property type="component" value="Unassembled WGS sequence"/>
</dbReference>
<evidence type="ECO:0000313" key="4">
    <source>
        <dbReference type="EMBL" id="CAF3321171.1"/>
    </source>
</evidence>
<gene>
    <name evidence="4" type="ORF">FME351_LOCUS1398</name>
    <name evidence="3" type="ORF">GRG538_LOCUS1633</name>
    <name evidence="9" type="ORF">HFQ381_LOCUS15813</name>
    <name evidence="6" type="ORF">KIK155_LOCUS27350</name>
    <name evidence="5" type="ORF">LUA448_LOCUS20526</name>
    <name evidence="10" type="ORF">QYT958_LOCUS154</name>
    <name evidence="2" type="ORF">TIS948_LOCUS1832</name>
    <name evidence="11" type="ORF">TOA249_LOCUS2724</name>
    <name evidence="8" type="ORF">TSG867_LOCUS6803</name>
    <name evidence="7" type="ORF">UJA718_LOCUS455</name>
</gene>
<dbReference type="EMBL" id="CAJNYU010000030">
    <property type="protein sequence ID" value="CAF3321171.1"/>
    <property type="molecule type" value="Genomic_DNA"/>
</dbReference>
<reference evidence="2" key="1">
    <citation type="submission" date="2021-02" db="EMBL/GenBank/DDBJ databases">
        <authorList>
            <person name="Nowell W R."/>
        </authorList>
    </citation>
    <scope>NUCLEOTIDE SEQUENCE</scope>
</reference>
<evidence type="ECO:0000313" key="8">
    <source>
        <dbReference type="EMBL" id="CAF4309558.1"/>
    </source>
</evidence>
<dbReference type="EMBL" id="CAJNYV010004967">
    <property type="protein sequence ID" value="CAF3711378.1"/>
    <property type="molecule type" value="Genomic_DNA"/>
</dbReference>
<proteinExistence type="predicted"/>
<dbReference type="Proteomes" id="UP000663851">
    <property type="component" value="Unassembled WGS sequence"/>
</dbReference>
<organism evidence="2">
    <name type="scientific">Rotaria socialis</name>
    <dbReference type="NCBI Taxonomy" id="392032"/>
    <lineage>
        <taxon>Eukaryota</taxon>
        <taxon>Metazoa</taxon>
        <taxon>Spiralia</taxon>
        <taxon>Gnathifera</taxon>
        <taxon>Rotifera</taxon>
        <taxon>Eurotatoria</taxon>
        <taxon>Bdelloidea</taxon>
        <taxon>Philodinida</taxon>
        <taxon>Philodinidae</taxon>
        <taxon>Rotaria</taxon>
    </lineage>
</organism>
<dbReference type="AlphaFoldDB" id="A0A817KT02"/>
<dbReference type="EMBL" id="CAJNYT010000042">
    <property type="protein sequence ID" value="CAF3312605.1"/>
    <property type="molecule type" value="Genomic_DNA"/>
</dbReference>
<evidence type="ECO:0000313" key="12">
    <source>
        <dbReference type="Proteomes" id="UP000663873"/>
    </source>
</evidence>
<dbReference type="EMBL" id="CAJNXB010000053">
    <property type="protein sequence ID" value="CAF3008648.1"/>
    <property type="molecule type" value="Genomic_DNA"/>
</dbReference>
<evidence type="ECO:0000313" key="6">
    <source>
        <dbReference type="EMBL" id="CAF3711378.1"/>
    </source>
</evidence>
<evidence type="ECO:0000313" key="3">
    <source>
        <dbReference type="EMBL" id="CAF3312605.1"/>
    </source>
</evidence>
<dbReference type="EMBL" id="CAJOBR010000006">
    <property type="protein sequence ID" value="CAF4444308.1"/>
    <property type="molecule type" value="Genomic_DNA"/>
</dbReference>
<dbReference type="SMART" id="SM00705">
    <property type="entry name" value="THEG"/>
    <property type="match status" value="3"/>
</dbReference>
<keyword evidence="12" id="KW-1185">Reference proteome</keyword>
<dbReference type="EMBL" id="CAJNYD010002585">
    <property type="protein sequence ID" value="CAF3433088.1"/>
    <property type="molecule type" value="Genomic_DNA"/>
</dbReference>
<evidence type="ECO:0000313" key="5">
    <source>
        <dbReference type="EMBL" id="CAF3433088.1"/>
    </source>
</evidence>
<keyword evidence="1" id="KW-0677">Repeat</keyword>
<dbReference type="OrthoDB" id="25466at2759"/>
<evidence type="ECO:0000313" key="2">
    <source>
        <dbReference type="EMBL" id="CAF3008648.1"/>
    </source>
</evidence>
<comment type="caution">
    <text evidence="2">The sequence shown here is derived from an EMBL/GenBank/DDBJ whole genome shotgun (WGS) entry which is preliminary data.</text>
</comment>
<dbReference type="Proteomes" id="UP000663833">
    <property type="component" value="Unassembled WGS sequence"/>
</dbReference>
<dbReference type="PANTHER" id="PTHR15901:SF16">
    <property type="entry name" value="TESTICULAR HAPLOID EXPRESSED GENE PROTEIN"/>
    <property type="match status" value="1"/>
</dbReference>
<dbReference type="Pfam" id="PF14912">
    <property type="entry name" value="THEG"/>
    <property type="match status" value="2"/>
</dbReference>
<dbReference type="PANTHER" id="PTHR15901">
    <property type="entry name" value="TESTICULAR HAPLOID EXPRESSED GENE PROTEIN"/>
    <property type="match status" value="1"/>
</dbReference>
<dbReference type="Proteomes" id="UP000663865">
    <property type="component" value="Unassembled WGS sequence"/>
</dbReference>
<dbReference type="Proteomes" id="UP000663848">
    <property type="component" value="Unassembled WGS sequence"/>
</dbReference>
<dbReference type="Proteomes" id="UP000663873">
    <property type="component" value="Unassembled WGS sequence"/>
</dbReference>
<dbReference type="Proteomes" id="UP000663862">
    <property type="component" value="Unassembled WGS sequence"/>
</dbReference>
<evidence type="ECO:0000313" key="9">
    <source>
        <dbReference type="EMBL" id="CAF4336473.1"/>
    </source>
</evidence>
<evidence type="ECO:0000313" key="7">
    <source>
        <dbReference type="EMBL" id="CAF4103562.1"/>
    </source>
</evidence>
<evidence type="ECO:0000256" key="1">
    <source>
        <dbReference type="ARBA" id="ARBA00022737"/>
    </source>
</evidence>